<dbReference type="Proteomes" id="UP001060085">
    <property type="component" value="Linkage Group LG02"/>
</dbReference>
<accession>A0ACC0BWR7</accession>
<gene>
    <name evidence="1" type="ORF">M9H77_08073</name>
</gene>
<sequence>MCYMFIRDTWHIHKSALAGKCSSLEDLYDLTCMNVDLVYLASSDNVDGFLTLRVDPLEEGVLPVGFGPVSIYADITSCSTPGLASDMGRAIVMESSVRMVFGCIDYEIPELGSDDLVMGSGLCSWSPTVALHVLLNSGVEAALMYLDSFKLPNCTRTPHVGRSEA</sequence>
<comment type="caution">
    <text evidence="1">The sequence shown here is derived from an EMBL/GenBank/DDBJ whole genome shotgun (WGS) entry which is preliminary data.</text>
</comment>
<evidence type="ECO:0000313" key="2">
    <source>
        <dbReference type="Proteomes" id="UP001060085"/>
    </source>
</evidence>
<organism evidence="1 2">
    <name type="scientific">Catharanthus roseus</name>
    <name type="common">Madagascar periwinkle</name>
    <name type="synonym">Vinca rosea</name>
    <dbReference type="NCBI Taxonomy" id="4058"/>
    <lineage>
        <taxon>Eukaryota</taxon>
        <taxon>Viridiplantae</taxon>
        <taxon>Streptophyta</taxon>
        <taxon>Embryophyta</taxon>
        <taxon>Tracheophyta</taxon>
        <taxon>Spermatophyta</taxon>
        <taxon>Magnoliopsida</taxon>
        <taxon>eudicotyledons</taxon>
        <taxon>Gunneridae</taxon>
        <taxon>Pentapetalae</taxon>
        <taxon>asterids</taxon>
        <taxon>lamiids</taxon>
        <taxon>Gentianales</taxon>
        <taxon>Apocynaceae</taxon>
        <taxon>Rauvolfioideae</taxon>
        <taxon>Vinceae</taxon>
        <taxon>Catharanthinae</taxon>
        <taxon>Catharanthus</taxon>
    </lineage>
</organism>
<evidence type="ECO:0000313" key="1">
    <source>
        <dbReference type="EMBL" id="KAI5677123.1"/>
    </source>
</evidence>
<protein>
    <submittedName>
        <fullName evidence="1">Uncharacterized protein</fullName>
    </submittedName>
</protein>
<reference evidence="2" key="1">
    <citation type="journal article" date="2023" name="Nat. Plants">
        <title>Single-cell RNA sequencing provides a high-resolution roadmap for understanding the multicellular compartmentation of specialized metabolism.</title>
        <authorList>
            <person name="Sun S."/>
            <person name="Shen X."/>
            <person name="Li Y."/>
            <person name="Li Y."/>
            <person name="Wang S."/>
            <person name="Li R."/>
            <person name="Zhang H."/>
            <person name="Shen G."/>
            <person name="Guo B."/>
            <person name="Wei J."/>
            <person name="Xu J."/>
            <person name="St-Pierre B."/>
            <person name="Chen S."/>
            <person name="Sun C."/>
        </authorList>
    </citation>
    <scope>NUCLEOTIDE SEQUENCE [LARGE SCALE GENOMIC DNA]</scope>
</reference>
<name>A0ACC0BWR7_CATRO</name>
<dbReference type="EMBL" id="CM044702">
    <property type="protein sequence ID" value="KAI5677123.1"/>
    <property type="molecule type" value="Genomic_DNA"/>
</dbReference>
<proteinExistence type="predicted"/>
<keyword evidence="2" id="KW-1185">Reference proteome</keyword>